<comment type="caution">
    <text evidence="1">The sequence shown here is derived from an EMBL/GenBank/DDBJ whole genome shotgun (WGS) entry which is preliminary data.</text>
</comment>
<gene>
    <name evidence="1" type="ORF">Pmani_037808</name>
</gene>
<proteinExistence type="predicted"/>
<name>A0AAE1NH34_9EUCA</name>
<sequence length="372" mass="42601">MPPPSYNIPHAPQPYKIIVETQPRGPWFEGEPTEHVNNLVRELETLMATKGVTNDTDNMNFIKTKIQGNATSIVSASSFSSNYVGDNYDIFHEPLLSDFGKGKQGGQLAWMSRAVDVVVSRTRSLDISTARDVAGQLFNDIKDTFTNATPLPDHPSWITRGDNVSLHSVWELFEYFIFLLLIKPDDYIAAKSLEKKCGEHLISLSGRIQAKQLKEQTPYVISVPSEGATAVPQTVAAELPNPGVQPVPKTNKRYYKAIPEIKYCKECKKHGHTWERCFFRLDREQRPRNPTSRFEGNTYIPRNYTQQNSKYIKTGEKVKWCELHQVNTHHTWDCRVFIRREQELIANDRTNRRGKIRNDTDQLNGNTSTFRC</sequence>
<protein>
    <submittedName>
        <fullName evidence="1">Uncharacterized protein</fullName>
    </submittedName>
</protein>
<dbReference type="EMBL" id="JAWZYT010005938">
    <property type="protein sequence ID" value="KAK4289212.1"/>
    <property type="molecule type" value="Genomic_DNA"/>
</dbReference>
<dbReference type="Proteomes" id="UP001292094">
    <property type="component" value="Unassembled WGS sequence"/>
</dbReference>
<organism evidence="1 2">
    <name type="scientific">Petrolisthes manimaculis</name>
    <dbReference type="NCBI Taxonomy" id="1843537"/>
    <lineage>
        <taxon>Eukaryota</taxon>
        <taxon>Metazoa</taxon>
        <taxon>Ecdysozoa</taxon>
        <taxon>Arthropoda</taxon>
        <taxon>Crustacea</taxon>
        <taxon>Multicrustacea</taxon>
        <taxon>Malacostraca</taxon>
        <taxon>Eumalacostraca</taxon>
        <taxon>Eucarida</taxon>
        <taxon>Decapoda</taxon>
        <taxon>Pleocyemata</taxon>
        <taxon>Anomura</taxon>
        <taxon>Galatheoidea</taxon>
        <taxon>Porcellanidae</taxon>
        <taxon>Petrolisthes</taxon>
    </lineage>
</organism>
<evidence type="ECO:0000313" key="1">
    <source>
        <dbReference type="EMBL" id="KAK4289212.1"/>
    </source>
</evidence>
<accession>A0AAE1NH34</accession>
<keyword evidence="2" id="KW-1185">Reference proteome</keyword>
<dbReference type="AlphaFoldDB" id="A0AAE1NH34"/>
<reference evidence="1" key="1">
    <citation type="submission" date="2023-11" db="EMBL/GenBank/DDBJ databases">
        <title>Genome assemblies of two species of porcelain crab, Petrolisthes cinctipes and Petrolisthes manimaculis (Anomura: Porcellanidae).</title>
        <authorList>
            <person name="Angst P."/>
        </authorList>
    </citation>
    <scope>NUCLEOTIDE SEQUENCE</scope>
    <source>
        <strain evidence="1">PB745_02</strain>
        <tissue evidence="1">Gill</tissue>
    </source>
</reference>
<evidence type="ECO:0000313" key="2">
    <source>
        <dbReference type="Proteomes" id="UP001292094"/>
    </source>
</evidence>